<keyword evidence="3" id="KW-1185">Reference proteome</keyword>
<protein>
    <submittedName>
        <fullName evidence="2">Uncharacterized protein</fullName>
    </submittedName>
</protein>
<keyword evidence="1" id="KW-0472">Membrane</keyword>
<feature type="transmembrane region" description="Helical" evidence="1">
    <location>
        <begin position="15"/>
        <end position="37"/>
    </location>
</feature>
<dbReference type="Proteomes" id="UP001589647">
    <property type="component" value="Unassembled WGS sequence"/>
</dbReference>
<gene>
    <name evidence="2" type="ORF">ACFFV7_02385</name>
</gene>
<accession>A0ABV5I671</accession>
<keyword evidence="1" id="KW-0812">Transmembrane</keyword>
<evidence type="ECO:0000313" key="3">
    <source>
        <dbReference type="Proteomes" id="UP001589647"/>
    </source>
</evidence>
<name>A0ABV5I671_9ACTN</name>
<dbReference type="RefSeq" id="WP_189645644.1">
    <property type="nucleotide sequence ID" value="NZ_BMRC01000001.1"/>
</dbReference>
<comment type="caution">
    <text evidence="2">The sequence shown here is derived from an EMBL/GenBank/DDBJ whole genome shotgun (WGS) entry which is preliminary data.</text>
</comment>
<keyword evidence="1" id="KW-1133">Transmembrane helix</keyword>
<evidence type="ECO:0000256" key="1">
    <source>
        <dbReference type="SAM" id="Phobius"/>
    </source>
</evidence>
<proteinExistence type="predicted"/>
<dbReference type="EMBL" id="JBHMEI010000001">
    <property type="protein sequence ID" value="MFB9200029.1"/>
    <property type="molecule type" value="Genomic_DNA"/>
</dbReference>
<evidence type="ECO:0000313" key="2">
    <source>
        <dbReference type="EMBL" id="MFB9200029.1"/>
    </source>
</evidence>
<organism evidence="2 3">
    <name type="scientific">Nonomuraea spiralis</name>
    <dbReference type="NCBI Taxonomy" id="46182"/>
    <lineage>
        <taxon>Bacteria</taxon>
        <taxon>Bacillati</taxon>
        <taxon>Actinomycetota</taxon>
        <taxon>Actinomycetes</taxon>
        <taxon>Streptosporangiales</taxon>
        <taxon>Streptosporangiaceae</taxon>
        <taxon>Nonomuraea</taxon>
    </lineage>
</organism>
<sequence length="51" mass="5403">MTSPPVGTVFPYQDGVLLVPAVLPIHIPAAALGLTVAEWLNLQPSRNEVIP</sequence>
<reference evidence="2 3" key="1">
    <citation type="submission" date="2024-09" db="EMBL/GenBank/DDBJ databases">
        <authorList>
            <person name="Sun Q."/>
            <person name="Mori K."/>
        </authorList>
    </citation>
    <scope>NUCLEOTIDE SEQUENCE [LARGE SCALE GENOMIC DNA]</scope>
    <source>
        <strain evidence="2 3">CCM 3426</strain>
    </source>
</reference>